<dbReference type="STRING" id="218851.A0A2G5EN39"/>
<evidence type="ECO:0000256" key="1">
    <source>
        <dbReference type="SAM" id="MobiDB-lite"/>
    </source>
</evidence>
<accession>A0A2G5EN39</accession>
<feature type="region of interest" description="Disordered" evidence="1">
    <location>
        <begin position="26"/>
        <end position="127"/>
    </location>
</feature>
<evidence type="ECO:0000313" key="3">
    <source>
        <dbReference type="Proteomes" id="UP000230069"/>
    </source>
</evidence>
<organism evidence="2 3">
    <name type="scientific">Aquilegia coerulea</name>
    <name type="common">Rocky mountain columbine</name>
    <dbReference type="NCBI Taxonomy" id="218851"/>
    <lineage>
        <taxon>Eukaryota</taxon>
        <taxon>Viridiplantae</taxon>
        <taxon>Streptophyta</taxon>
        <taxon>Embryophyta</taxon>
        <taxon>Tracheophyta</taxon>
        <taxon>Spermatophyta</taxon>
        <taxon>Magnoliopsida</taxon>
        <taxon>Ranunculales</taxon>
        <taxon>Ranunculaceae</taxon>
        <taxon>Thalictroideae</taxon>
        <taxon>Aquilegia</taxon>
    </lineage>
</organism>
<name>A0A2G5EN39_AQUCA</name>
<keyword evidence="3" id="KW-1185">Reference proteome</keyword>
<dbReference type="Proteomes" id="UP000230069">
    <property type="component" value="Unassembled WGS sequence"/>
</dbReference>
<feature type="compositionally biased region" description="Basic and acidic residues" evidence="1">
    <location>
        <begin position="92"/>
        <end position="104"/>
    </location>
</feature>
<proteinExistence type="predicted"/>
<gene>
    <name evidence="2" type="ORF">AQUCO_00600129v1</name>
</gene>
<sequence length="127" mass="14494">MIVHVGGKRTHGRYLLLRQRIQFPGDKAGPIEEQGMQPMDQGVIRREQNEPPKLTTKENMRVSPVPESNAKNEEHRKIENNMIDLNTKPNRTHGEVSNDKEMDTTNRSSHKSADVVPYGYFDGEAQN</sequence>
<dbReference type="OrthoDB" id="153872at2759"/>
<reference evidence="2 3" key="1">
    <citation type="submission" date="2017-09" db="EMBL/GenBank/DDBJ databases">
        <title>WGS assembly of Aquilegia coerulea Goldsmith.</title>
        <authorList>
            <person name="Hodges S."/>
            <person name="Kramer E."/>
            <person name="Nordborg M."/>
            <person name="Tomkins J."/>
            <person name="Borevitz J."/>
            <person name="Derieg N."/>
            <person name="Yan J."/>
            <person name="Mihaltcheva S."/>
            <person name="Hayes R.D."/>
            <person name="Rokhsar D."/>
        </authorList>
    </citation>
    <scope>NUCLEOTIDE SEQUENCE [LARGE SCALE GENOMIC DNA]</scope>
    <source>
        <strain evidence="3">cv. Goldsmith</strain>
    </source>
</reference>
<dbReference type="AlphaFoldDB" id="A0A2G5EN39"/>
<dbReference type="EMBL" id="KZ305023">
    <property type="protein sequence ID" value="PIA57178.1"/>
    <property type="molecule type" value="Genomic_DNA"/>
</dbReference>
<dbReference type="EMBL" id="KZ305023">
    <property type="protein sequence ID" value="PIA57177.1"/>
    <property type="molecule type" value="Genomic_DNA"/>
</dbReference>
<protein>
    <submittedName>
        <fullName evidence="2">Uncharacterized protein</fullName>
    </submittedName>
</protein>
<dbReference type="EMBL" id="KZ305023">
    <property type="protein sequence ID" value="PIA57179.1"/>
    <property type="molecule type" value="Genomic_DNA"/>
</dbReference>
<feature type="compositionally biased region" description="Basic and acidic residues" evidence="1">
    <location>
        <begin position="70"/>
        <end position="79"/>
    </location>
</feature>
<feature type="compositionally biased region" description="Basic and acidic residues" evidence="1">
    <location>
        <begin position="43"/>
        <end position="60"/>
    </location>
</feature>
<evidence type="ECO:0000313" key="2">
    <source>
        <dbReference type="EMBL" id="PIA57178.1"/>
    </source>
</evidence>